<dbReference type="GO" id="GO:0006189">
    <property type="term" value="P:'de novo' IMP biosynthetic process"/>
    <property type="evidence" value="ECO:0007669"/>
    <property type="project" value="InterPro"/>
</dbReference>
<evidence type="ECO:0000259" key="2">
    <source>
        <dbReference type="SMART" id="SM01001"/>
    </source>
</evidence>
<accession>G5PZG4</accession>
<comment type="caution">
    <text evidence="3">The sequence shown here is derived from an EMBL/GenBank/DDBJ whole genome shotgun (WGS) entry which is preliminary data.</text>
</comment>
<dbReference type="Pfam" id="PF00731">
    <property type="entry name" value="AIRC"/>
    <property type="match status" value="1"/>
</dbReference>
<dbReference type="SUPFAM" id="SSF52255">
    <property type="entry name" value="N5-CAIR mutase (phosphoribosylaminoimidazole carboxylase, PurE)"/>
    <property type="match status" value="1"/>
</dbReference>
<name>G5PZG4_SALMO</name>
<feature type="non-terminal residue" evidence="3">
    <location>
        <position position="1"/>
    </location>
</feature>
<dbReference type="SMART" id="SM01001">
    <property type="entry name" value="AIRC"/>
    <property type="match status" value="1"/>
</dbReference>
<keyword evidence="1" id="KW-0658">Purine biosynthesis</keyword>
<dbReference type="InterPro" id="IPR024694">
    <property type="entry name" value="PurE_prokaryotes"/>
</dbReference>
<feature type="domain" description="PurE" evidence="2">
    <location>
        <begin position="1"/>
        <end position="50"/>
    </location>
</feature>
<dbReference type="PANTHER" id="PTHR23046">
    <property type="entry name" value="PHOSPHORIBOSYLAMINOIMIDAZOLE CARBOXYLASE CATALYTIC SUBUNIT"/>
    <property type="match status" value="1"/>
</dbReference>
<gene>
    <name evidence="3" type="ORF">LTSEMON_0845</name>
</gene>
<evidence type="ECO:0000313" key="4">
    <source>
        <dbReference type="Proteomes" id="UP000003221"/>
    </source>
</evidence>
<dbReference type="EMBL" id="AFCS01000210">
    <property type="protein sequence ID" value="EHC82285.1"/>
    <property type="molecule type" value="Genomic_DNA"/>
</dbReference>
<protein>
    <submittedName>
        <fullName evidence="3">Phosphoribosylaminoimidazole carboxylase catalytic subunit</fullName>
    </submittedName>
</protein>
<dbReference type="AlphaFoldDB" id="G5PZG4"/>
<sequence length="60" mass="6318">PPRGIPVGTLAIGKAGAANAALLAAQILAQHDAELHQRIADWRKAQTDEVLENPDPRGTL</sequence>
<evidence type="ECO:0000313" key="3">
    <source>
        <dbReference type="EMBL" id="EHC82285.1"/>
    </source>
</evidence>
<organism evidence="3 4">
    <name type="scientific">Salmonella enterica subsp. enterica serovar Montevideo str. S5-403</name>
    <dbReference type="NCBI Taxonomy" id="913242"/>
    <lineage>
        <taxon>Bacteria</taxon>
        <taxon>Pseudomonadati</taxon>
        <taxon>Pseudomonadota</taxon>
        <taxon>Gammaproteobacteria</taxon>
        <taxon>Enterobacterales</taxon>
        <taxon>Enterobacteriaceae</taxon>
        <taxon>Salmonella</taxon>
    </lineage>
</organism>
<dbReference type="InterPro" id="IPR000031">
    <property type="entry name" value="PurE_dom"/>
</dbReference>
<dbReference type="PANTHER" id="PTHR23046:SF2">
    <property type="entry name" value="PHOSPHORIBOSYLAMINOIMIDAZOLE CARBOXYLASE"/>
    <property type="match status" value="1"/>
</dbReference>
<dbReference type="Proteomes" id="UP000003221">
    <property type="component" value="Unassembled WGS sequence"/>
</dbReference>
<evidence type="ECO:0000256" key="1">
    <source>
        <dbReference type="ARBA" id="ARBA00022755"/>
    </source>
</evidence>
<reference evidence="3 4" key="1">
    <citation type="journal article" date="2011" name="BMC Genomics">
        <title>Genome sequencing reveals diversification of virulence factor content and possible host adaptation in distinct subpopulations of Salmonella enterica.</title>
        <authorList>
            <person name="den Bakker H.C."/>
            <person name="Moreno Switt A.I."/>
            <person name="Govoni G."/>
            <person name="Cummings C.A."/>
            <person name="Ranieri M.L."/>
            <person name="Degoricija L."/>
            <person name="Hoelzer K."/>
            <person name="Rodriguez-Rivera L.D."/>
            <person name="Brown S."/>
            <person name="Bolchacova E."/>
            <person name="Furtado M.R."/>
            <person name="Wiedmann M."/>
        </authorList>
    </citation>
    <scope>NUCLEOTIDE SEQUENCE [LARGE SCALE GENOMIC DNA]</scope>
    <source>
        <strain evidence="3 4">S5-403</strain>
    </source>
</reference>
<dbReference type="Gene3D" id="3.40.50.1970">
    <property type="match status" value="1"/>
</dbReference>
<proteinExistence type="predicted"/>
<dbReference type="PATRIC" id="fig|913242.3.peg.821"/>